<proteinExistence type="predicted"/>
<accession>A0A8S5M5T8</accession>
<name>A0A8S5M5T8_9CAUD</name>
<reference evidence="1" key="1">
    <citation type="journal article" date="2021" name="Proc. Natl. Acad. Sci. U.S.A.">
        <title>A Catalog of Tens of Thousands of Viruses from Human Metagenomes Reveals Hidden Associations with Chronic Diseases.</title>
        <authorList>
            <person name="Tisza M.J."/>
            <person name="Buck C.B."/>
        </authorList>
    </citation>
    <scope>NUCLEOTIDE SEQUENCE</scope>
    <source>
        <strain evidence="1">CtPJC19</strain>
    </source>
</reference>
<protein>
    <submittedName>
        <fullName evidence="1">Putative cytoplasmic protein</fullName>
    </submittedName>
</protein>
<dbReference type="EMBL" id="BK014824">
    <property type="protein sequence ID" value="DAD77379.1"/>
    <property type="molecule type" value="Genomic_DNA"/>
</dbReference>
<sequence>MAKKELRTCVLCGKTYSFCPVCNPEDRLKPTWYFCWCSDNCHEIDEVTSAFEDGRMTGIEAKAKLEKLDLSRKEYFGESYKNSIASIMKAKAQVIKKENKKTEAKSVKKDIVTKAEKEAESNVE</sequence>
<evidence type="ECO:0000313" key="1">
    <source>
        <dbReference type="EMBL" id="DAD77379.1"/>
    </source>
</evidence>
<organism evidence="1">
    <name type="scientific">Siphoviridae sp. ctPJC19</name>
    <dbReference type="NCBI Taxonomy" id="2826321"/>
    <lineage>
        <taxon>Viruses</taxon>
        <taxon>Duplodnaviria</taxon>
        <taxon>Heunggongvirae</taxon>
        <taxon>Uroviricota</taxon>
        <taxon>Caudoviricetes</taxon>
    </lineage>
</organism>